<evidence type="ECO:0000313" key="1">
    <source>
        <dbReference type="EMBL" id="MDP5227396.1"/>
    </source>
</evidence>
<dbReference type="EMBL" id="JAVALS010000005">
    <property type="protein sequence ID" value="MDP5227396.1"/>
    <property type="molecule type" value="Genomic_DNA"/>
</dbReference>
<keyword evidence="2" id="KW-1185">Reference proteome</keyword>
<proteinExistence type="predicted"/>
<name>A0ABT9IP79_9MICC</name>
<sequence>MTKVSWLVHLRSVTQGTVIFTVQCRGKGQLTVSLHTSVGPDYGVSGDCGASGEPGTFAGSMQTPPDGVIDVSVTVPPGAEWALLVTQPAGS</sequence>
<accession>A0ABT9IP79</accession>
<gene>
    <name evidence="1" type="ORF">Q9R02_09555</name>
</gene>
<organism evidence="1 2">
    <name type="scientific">Arthrobacter horti</name>
    <dbReference type="NCBI Taxonomy" id="3068273"/>
    <lineage>
        <taxon>Bacteria</taxon>
        <taxon>Bacillati</taxon>
        <taxon>Actinomycetota</taxon>
        <taxon>Actinomycetes</taxon>
        <taxon>Micrococcales</taxon>
        <taxon>Micrococcaceae</taxon>
        <taxon>Arthrobacter</taxon>
    </lineage>
</organism>
<reference evidence="1 2" key="1">
    <citation type="submission" date="2023-08" db="EMBL/GenBank/DDBJ databases">
        <title>Arthrobacter horti sp. nov., isolated from forest soil.</title>
        <authorList>
            <person name="Park M."/>
        </authorList>
    </citation>
    <scope>NUCLEOTIDE SEQUENCE [LARGE SCALE GENOMIC DNA]</scope>
    <source>
        <strain evidence="1 2">YJM1</strain>
    </source>
</reference>
<protein>
    <submittedName>
        <fullName evidence="1">Uncharacterized protein</fullName>
    </submittedName>
</protein>
<dbReference type="Proteomes" id="UP001232725">
    <property type="component" value="Unassembled WGS sequence"/>
</dbReference>
<comment type="caution">
    <text evidence="1">The sequence shown here is derived from an EMBL/GenBank/DDBJ whole genome shotgun (WGS) entry which is preliminary data.</text>
</comment>
<dbReference type="RefSeq" id="WP_305996444.1">
    <property type="nucleotide sequence ID" value="NZ_JAVALS010000005.1"/>
</dbReference>
<evidence type="ECO:0000313" key="2">
    <source>
        <dbReference type="Proteomes" id="UP001232725"/>
    </source>
</evidence>